<evidence type="ECO:0000313" key="3">
    <source>
        <dbReference type="Proteomes" id="UP000007148"/>
    </source>
</evidence>
<dbReference type="OrthoDB" id="8300194at2759"/>
<dbReference type="EMBL" id="CAFZ01000309">
    <property type="protein sequence ID" value="CCA74400.1"/>
    <property type="molecule type" value="Genomic_DNA"/>
</dbReference>
<dbReference type="InterPro" id="IPR002575">
    <property type="entry name" value="Aminoglycoside_PTrfase"/>
</dbReference>
<dbReference type="HOGENOM" id="CLU_1050182_0_0_1"/>
<protein>
    <recommendedName>
        <fullName evidence="1">Aminoglycoside phosphotransferase domain-containing protein</fullName>
    </recommendedName>
</protein>
<organism evidence="2 3">
    <name type="scientific">Serendipita indica (strain DSM 11827)</name>
    <name type="common">Root endophyte fungus</name>
    <name type="synonym">Piriformospora indica</name>
    <dbReference type="NCBI Taxonomy" id="1109443"/>
    <lineage>
        <taxon>Eukaryota</taxon>
        <taxon>Fungi</taxon>
        <taxon>Dikarya</taxon>
        <taxon>Basidiomycota</taxon>
        <taxon>Agaricomycotina</taxon>
        <taxon>Agaricomycetes</taxon>
        <taxon>Sebacinales</taxon>
        <taxon>Serendipitaceae</taxon>
        <taxon>Serendipita</taxon>
    </lineage>
</organism>
<dbReference type="Gene3D" id="1.10.510.10">
    <property type="entry name" value="Transferase(Phosphotransferase) domain 1"/>
    <property type="match status" value="1"/>
</dbReference>
<accession>G4TSV7</accession>
<dbReference type="InterPro" id="IPR011009">
    <property type="entry name" value="Kinase-like_dom_sf"/>
</dbReference>
<dbReference type="Proteomes" id="UP000007148">
    <property type="component" value="Unassembled WGS sequence"/>
</dbReference>
<dbReference type="eggNOG" id="ENOG502SHYW">
    <property type="taxonomic scope" value="Eukaryota"/>
</dbReference>
<keyword evidence="3" id="KW-1185">Reference proteome</keyword>
<evidence type="ECO:0000259" key="1">
    <source>
        <dbReference type="Pfam" id="PF01636"/>
    </source>
</evidence>
<proteinExistence type="predicted"/>
<dbReference type="SUPFAM" id="SSF56112">
    <property type="entry name" value="Protein kinase-like (PK-like)"/>
    <property type="match status" value="1"/>
</dbReference>
<reference evidence="2 3" key="1">
    <citation type="journal article" date="2011" name="PLoS Pathog.">
        <title>Endophytic Life Strategies Decoded by Genome and Transcriptome Analyses of the Mutualistic Root Symbiont Piriformospora indica.</title>
        <authorList>
            <person name="Zuccaro A."/>
            <person name="Lahrmann U."/>
            <person name="Guldener U."/>
            <person name="Langen G."/>
            <person name="Pfiffi S."/>
            <person name="Biedenkopf D."/>
            <person name="Wong P."/>
            <person name="Samans B."/>
            <person name="Grimm C."/>
            <person name="Basiewicz M."/>
            <person name="Murat C."/>
            <person name="Martin F."/>
            <person name="Kogel K.H."/>
        </authorList>
    </citation>
    <scope>NUCLEOTIDE SEQUENCE [LARGE SCALE GENOMIC DNA]</scope>
    <source>
        <strain evidence="2 3">DSM 11827</strain>
    </source>
</reference>
<comment type="caution">
    <text evidence="2">The sequence shown here is derived from an EMBL/GenBank/DDBJ whole genome shotgun (WGS) entry which is preliminary data.</text>
</comment>
<dbReference type="InParanoid" id="G4TSV7"/>
<dbReference type="Pfam" id="PF01636">
    <property type="entry name" value="APH"/>
    <property type="match status" value="1"/>
</dbReference>
<feature type="domain" description="Aminoglycoside phosphotransferase" evidence="1">
    <location>
        <begin position="157"/>
        <end position="236"/>
    </location>
</feature>
<dbReference type="AlphaFoldDB" id="G4TSV7"/>
<gene>
    <name evidence="2" type="ORF">PIIN_08352</name>
</gene>
<dbReference type="STRING" id="1109443.G4TSV7"/>
<evidence type="ECO:0000313" key="2">
    <source>
        <dbReference type="EMBL" id="CCA74400.1"/>
    </source>
</evidence>
<sequence length="265" mass="30642">MNAWKNTHLPSTVIQSERPEDLLPFLGLTLSEFSLPPEVTAYSLHTSKSAVEWGKERASFVQPGVIENVRKITDHHIMRLGGEPQQEMQAIDLISSSTEIPAPKIRNSPTSEKPGPMAGLVRGALFEHEDIYNVFPTWVRLQCWCEALGSREWKVIARLAKQEPSLNPVKPLPAPLSSKLDYRRLVFTHGDIHPGNLIFDIDGHLWMIDWDDSRYYPIWFESLGMTRYRERLPPSWSRWIWFVAGEYPETEVLWSYVREAVYDRI</sequence>
<name>G4TSV7_SERID</name>